<keyword evidence="10" id="KW-1185">Reference proteome</keyword>
<evidence type="ECO:0000313" key="10">
    <source>
        <dbReference type="Proteomes" id="UP000006727"/>
    </source>
</evidence>
<comment type="subcellular location">
    <subcellularLocation>
        <location evidence="1">Nucleus</location>
    </subcellularLocation>
</comment>
<dbReference type="InterPro" id="IPR001471">
    <property type="entry name" value="AP2/ERF_dom"/>
</dbReference>
<keyword evidence="3" id="KW-0238">DNA-binding</keyword>
<feature type="region of interest" description="Disordered" evidence="6">
    <location>
        <begin position="169"/>
        <end position="189"/>
    </location>
</feature>
<dbReference type="Gramene" id="Pp3c11_26040V3.2">
    <property type="protein sequence ID" value="Pp3c11_26040V3.2"/>
    <property type="gene ID" value="Pp3c11_26040"/>
</dbReference>
<evidence type="ECO:0000256" key="4">
    <source>
        <dbReference type="ARBA" id="ARBA00023163"/>
    </source>
</evidence>
<evidence type="ECO:0000256" key="6">
    <source>
        <dbReference type="SAM" id="MobiDB-lite"/>
    </source>
</evidence>
<dbReference type="EMBL" id="ABEU02000011">
    <property type="protein sequence ID" value="PNR45832.1"/>
    <property type="molecule type" value="Genomic_DNA"/>
</dbReference>
<dbReference type="EnsemblPlants" id="Pp3c11_26040V3.1">
    <property type="protein sequence ID" value="Pp3c11_26040V3.1"/>
    <property type="gene ID" value="Pp3c11_26040"/>
</dbReference>
<gene>
    <name evidence="8" type="ORF">PHYPA_015603</name>
</gene>
<evidence type="ECO:0000256" key="2">
    <source>
        <dbReference type="ARBA" id="ARBA00023015"/>
    </source>
</evidence>
<dbReference type="Gramene" id="Pp3c11_26040V3.1">
    <property type="protein sequence ID" value="Pp3c11_26040V3.1"/>
    <property type="gene ID" value="Pp3c11_26040"/>
</dbReference>
<feature type="domain" description="AP2/ERF" evidence="7">
    <location>
        <begin position="72"/>
        <end position="135"/>
    </location>
</feature>
<dbReference type="GO" id="GO:0003677">
    <property type="term" value="F:DNA binding"/>
    <property type="evidence" value="ECO:0007669"/>
    <property type="project" value="UniProtKB-KW"/>
</dbReference>
<dbReference type="PROSITE" id="PS51032">
    <property type="entry name" value="AP2_ERF"/>
    <property type="match status" value="1"/>
</dbReference>
<evidence type="ECO:0000313" key="9">
    <source>
        <dbReference type="EnsemblPlants" id="Pp3c11_26040V3.1"/>
    </source>
</evidence>
<dbReference type="EnsemblPlants" id="Pp3c11_26040V3.2">
    <property type="protein sequence ID" value="Pp3c11_26040V3.2"/>
    <property type="gene ID" value="Pp3c11_26040"/>
</dbReference>
<feature type="compositionally biased region" description="Low complexity" evidence="6">
    <location>
        <begin position="169"/>
        <end position="187"/>
    </location>
</feature>
<evidence type="ECO:0000256" key="3">
    <source>
        <dbReference type="ARBA" id="ARBA00023125"/>
    </source>
</evidence>
<protein>
    <recommendedName>
        <fullName evidence="7">AP2/ERF domain-containing protein</fullName>
    </recommendedName>
</protein>
<feature type="compositionally biased region" description="Polar residues" evidence="6">
    <location>
        <begin position="51"/>
        <end position="61"/>
    </location>
</feature>
<evidence type="ECO:0000256" key="1">
    <source>
        <dbReference type="ARBA" id="ARBA00004123"/>
    </source>
</evidence>
<reference evidence="8 10" key="1">
    <citation type="journal article" date="2008" name="Science">
        <title>The Physcomitrella genome reveals evolutionary insights into the conquest of land by plants.</title>
        <authorList>
            <person name="Rensing S."/>
            <person name="Lang D."/>
            <person name="Zimmer A."/>
            <person name="Terry A."/>
            <person name="Salamov A."/>
            <person name="Shapiro H."/>
            <person name="Nishiyama T."/>
            <person name="Perroud P.-F."/>
            <person name="Lindquist E."/>
            <person name="Kamisugi Y."/>
            <person name="Tanahashi T."/>
            <person name="Sakakibara K."/>
            <person name="Fujita T."/>
            <person name="Oishi K."/>
            <person name="Shin-I T."/>
            <person name="Kuroki Y."/>
            <person name="Toyoda A."/>
            <person name="Suzuki Y."/>
            <person name="Hashimoto A."/>
            <person name="Yamaguchi K."/>
            <person name="Sugano A."/>
            <person name="Kohara Y."/>
            <person name="Fujiyama A."/>
            <person name="Anterola A."/>
            <person name="Aoki S."/>
            <person name="Ashton N."/>
            <person name="Barbazuk W.B."/>
            <person name="Barker E."/>
            <person name="Bennetzen J."/>
            <person name="Bezanilla M."/>
            <person name="Blankenship R."/>
            <person name="Cho S.H."/>
            <person name="Dutcher S."/>
            <person name="Estelle M."/>
            <person name="Fawcett J.A."/>
            <person name="Gundlach H."/>
            <person name="Hanada K."/>
            <person name="Heyl A."/>
            <person name="Hicks K.A."/>
            <person name="Hugh J."/>
            <person name="Lohr M."/>
            <person name="Mayer K."/>
            <person name="Melkozernov A."/>
            <person name="Murata T."/>
            <person name="Nelson D."/>
            <person name="Pils B."/>
            <person name="Prigge M."/>
            <person name="Reiss B."/>
            <person name="Renner T."/>
            <person name="Rombauts S."/>
            <person name="Rushton P."/>
            <person name="Sanderfoot A."/>
            <person name="Schween G."/>
            <person name="Shiu S.-H."/>
            <person name="Stueber K."/>
            <person name="Theodoulou F.L."/>
            <person name="Tu H."/>
            <person name="Van de Peer Y."/>
            <person name="Verrier P.J."/>
            <person name="Waters E."/>
            <person name="Wood A."/>
            <person name="Yang L."/>
            <person name="Cove D."/>
            <person name="Cuming A."/>
            <person name="Hasebe M."/>
            <person name="Lucas S."/>
            <person name="Mishler D.B."/>
            <person name="Reski R."/>
            <person name="Grigoriev I."/>
            <person name="Quatrano R.S."/>
            <person name="Boore J.L."/>
        </authorList>
    </citation>
    <scope>NUCLEOTIDE SEQUENCE [LARGE SCALE GENOMIC DNA]</scope>
    <source>
        <strain evidence="9 10">cv. Gransden 2004</strain>
    </source>
</reference>
<dbReference type="AlphaFoldDB" id="A0A2K1JWB8"/>
<keyword evidence="2" id="KW-0805">Transcription regulation</keyword>
<proteinExistence type="predicted"/>
<evidence type="ECO:0000256" key="5">
    <source>
        <dbReference type="ARBA" id="ARBA00023242"/>
    </source>
</evidence>
<dbReference type="GO" id="GO:0005634">
    <property type="term" value="C:nucleus"/>
    <property type="evidence" value="ECO:0007669"/>
    <property type="project" value="UniProtKB-SubCell"/>
</dbReference>
<dbReference type="InterPro" id="IPR016177">
    <property type="entry name" value="DNA-bd_dom_sf"/>
</dbReference>
<dbReference type="InParanoid" id="A0A2K1JWB8"/>
<dbReference type="GO" id="GO:0003700">
    <property type="term" value="F:DNA-binding transcription factor activity"/>
    <property type="evidence" value="ECO:0007669"/>
    <property type="project" value="InterPro"/>
</dbReference>
<name>A0A2K1JWB8_PHYPA</name>
<reference evidence="9" key="3">
    <citation type="submission" date="2020-12" db="UniProtKB">
        <authorList>
            <consortium name="EnsemblPlants"/>
        </authorList>
    </citation>
    <scope>IDENTIFICATION</scope>
</reference>
<feature type="region of interest" description="Disordered" evidence="6">
    <location>
        <begin position="13"/>
        <end position="61"/>
    </location>
</feature>
<keyword evidence="5" id="KW-0539">Nucleus</keyword>
<accession>A0A2K1JWB8</accession>
<evidence type="ECO:0000259" key="7">
    <source>
        <dbReference type="PROSITE" id="PS51032"/>
    </source>
</evidence>
<dbReference type="SUPFAM" id="SSF54171">
    <property type="entry name" value="DNA-binding domain"/>
    <property type="match status" value="1"/>
</dbReference>
<reference evidence="8 10" key="2">
    <citation type="journal article" date="2018" name="Plant J.">
        <title>The Physcomitrella patens chromosome-scale assembly reveals moss genome structure and evolution.</title>
        <authorList>
            <person name="Lang D."/>
            <person name="Ullrich K.K."/>
            <person name="Murat F."/>
            <person name="Fuchs J."/>
            <person name="Jenkins J."/>
            <person name="Haas F.B."/>
            <person name="Piednoel M."/>
            <person name="Gundlach H."/>
            <person name="Van Bel M."/>
            <person name="Meyberg R."/>
            <person name="Vives C."/>
            <person name="Morata J."/>
            <person name="Symeonidi A."/>
            <person name="Hiss M."/>
            <person name="Muchero W."/>
            <person name="Kamisugi Y."/>
            <person name="Saleh O."/>
            <person name="Blanc G."/>
            <person name="Decker E.L."/>
            <person name="van Gessel N."/>
            <person name="Grimwood J."/>
            <person name="Hayes R.D."/>
            <person name="Graham S.W."/>
            <person name="Gunter L.E."/>
            <person name="McDaniel S.F."/>
            <person name="Hoernstein S.N.W."/>
            <person name="Larsson A."/>
            <person name="Li F.W."/>
            <person name="Perroud P.F."/>
            <person name="Phillips J."/>
            <person name="Ranjan P."/>
            <person name="Rokshar D.S."/>
            <person name="Rothfels C.J."/>
            <person name="Schneider L."/>
            <person name="Shu S."/>
            <person name="Stevenson D.W."/>
            <person name="Thummler F."/>
            <person name="Tillich M."/>
            <person name="Villarreal Aguilar J.C."/>
            <person name="Widiez T."/>
            <person name="Wong G.K."/>
            <person name="Wymore A."/>
            <person name="Zhang Y."/>
            <person name="Zimmer A.D."/>
            <person name="Quatrano R.S."/>
            <person name="Mayer K.F.X."/>
            <person name="Goodstein D."/>
            <person name="Casacuberta J.M."/>
            <person name="Vandepoele K."/>
            <person name="Reski R."/>
            <person name="Cuming A.C."/>
            <person name="Tuskan G.A."/>
            <person name="Maumus F."/>
            <person name="Salse J."/>
            <person name="Schmutz J."/>
            <person name="Rensing S.A."/>
        </authorList>
    </citation>
    <scope>NUCLEOTIDE SEQUENCE [LARGE SCALE GENOMIC DNA]</scope>
    <source>
        <strain evidence="9 10">cv. Gransden 2004</strain>
    </source>
</reference>
<evidence type="ECO:0000313" key="8">
    <source>
        <dbReference type="EMBL" id="PNR45832.1"/>
    </source>
</evidence>
<sequence>MRRQLELRNLALMERQPPLPARSVPAPACSGPASGRSVPALKRGQKRKSTSELAPSTSGVTTVRAEDAPNKGFIGVRWRQYPYGIRFIPRVRVPKTRYDLPLGEYRTCEEAALVRDVAAYYYGKKGAFNFRNDYPSFLPEISSQLSRQEKIDWVSARAKERGRTLFPKPLNSVSLNTSSSSSQSKLVLPPPQSLPMPMPFVSNAHGNPLLTAQPLPAVTVATSSHVQRPWTSSPVAPLSLQSFTFSSLQSRKHES</sequence>
<dbReference type="PaxDb" id="3218-PP1S138_26V6.1"/>
<dbReference type="Proteomes" id="UP000006727">
    <property type="component" value="Chromosome 11"/>
</dbReference>
<keyword evidence="4" id="KW-0804">Transcription</keyword>
<organism evidence="8">
    <name type="scientific">Physcomitrium patens</name>
    <name type="common">Spreading-leaved earth moss</name>
    <name type="synonym">Physcomitrella patens</name>
    <dbReference type="NCBI Taxonomy" id="3218"/>
    <lineage>
        <taxon>Eukaryota</taxon>
        <taxon>Viridiplantae</taxon>
        <taxon>Streptophyta</taxon>
        <taxon>Embryophyta</taxon>
        <taxon>Bryophyta</taxon>
        <taxon>Bryophytina</taxon>
        <taxon>Bryopsida</taxon>
        <taxon>Funariidae</taxon>
        <taxon>Funariales</taxon>
        <taxon>Funariaceae</taxon>
        <taxon>Physcomitrium</taxon>
    </lineage>
</organism>